<feature type="compositionally biased region" description="Basic residues" evidence="1">
    <location>
        <begin position="142"/>
        <end position="153"/>
    </location>
</feature>
<name>K0KUN4_WICCF</name>
<feature type="compositionally biased region" description="Basic residues" evidence="1">
    <location>
        <begin position="267"/>
        <end position="277"/>
    </location>
</feature>
<keyword evidence="3" id="KW-1185">Reference proteome</keyword>
<dbReference type="InParanoid" id="K0KUN4"/>
<evidence type="ECO:0000313" key="3">
    <source>
        <dbReference type="Proteomes" id="UP000009328"/>
    </source>
</evidence>
<dbReference type="EMBL" id="CAIF01000286">
    <property type="protein sequence ID" value="CCH46906.1"/>
    <property type="molecule type" value="Genomic_DNA"/>
</dbReference>
<sequence length="696" mass="80539">MNYIIRGQSGVPTRCLSGEIRYIKGIIGKRYKSNGSRSKQVDEVEGSKGEEELDSGVDYLSTYNKISGTTRWEFRNTDLNEDHQLGGKKKKQYKQLDEVMGFDNEPIPFRSNGKFTKSKNEKHSVKKTKKVEDEKFTQNKSSQHKNSNKKNKKPPVILDSLLGIRKDQNASQPLKNNKSHNEKNDNTLNLQNEDNLSKAGFSSFKKIDDSFEFPTNTQSTNDKKDLHTDSNSIEYDFNTYLRLSKSHSKLGSNLQTDIKQKIDPKPAVKKHTTHPMFKKSTNLNPTRNFSTSSIIYGEPLDYLKKIKMMKNFMKDYDYSLEKKLPRSGTQRNSKTSKYFARDESRLLKSNYRKDFIKDHQKSNNLEKKFKSNDEEQLSQLNDSIIFSNLGIEEISSLIPRPEFPQIGKVKENVNHIYDGWKNRDEYNQHFQKTFSKDLTYLRIQNKNLGKLSIDKIKPSTSLMNDSKISSILKQHNLVSDSLQKGDIVKFINPLYYLGKKGIIICDSSNTKFQKILQNIEIPKGKNFQNHYVVLVIRTGFKDFLDPLSNNSKGFYTKKHSNIGTSKIIQRRRRAETKLYHPQDPYFFDKSKKFIHGFFEITDPFFKPLEDEISINSQKYFGGFLDVVPKASVIDTGYNSNLQILDDSRLLDSLLDVIESPIVEREIIKPELEKAIFEPDHAYLFSGEGEAFEVRDY</sequence>
<organism evidence="2 3">
    <name type="scientific">Wickerhamomyces ciferrii (strain ATCC 14091 / BCRC 22168 / CBS 111 / JCM 3599 / NBRC 0793 / NRRL Y-1031 F-60-10)</name>
    <name type="common">Yeast</name>
    <name type="synonym">Pichia ciferrii</name>
    <dbReference type="NCBI Taxonomy" id="1206466"/>
    <lineage>
        <taxon>Eukaryota</taxon>
        <taxon>Fungi</taxon>
        <taxon>Dikarya</taxon>
        <taxon>Ascomycota</taxon>
        <taxon>Saccharomycotina</taxon>
        <taxon>Saccharomycetes</taxon>
        <taxon>Phaffomycetales</taxon>
        <taxon>Wickerhamomycetaceae</taxon>
        <taxon>Wickerhamomyces</taxon>
    </lineage>
</organism>
<feature type="region of interest" description="Disordered" evidence="1">
    <location>
        <begin position="103"/>
        <end position="194"/>
    </location>
</feature>
<evidence type="ECO:0000256" key="1">
    <source>
        <dbReference type="SAM" id="MobiDB-lite"/>
    </source>
</evidence>
<gene>
    <name evidence="2" type="ORF">BN7_6511</name>
</gene>
<dbReference type="Proteomes" id="UP000009328">
    <property type="component" value="Unassembled WGS sequence"/>
</dbReference>
<reference evidence="2 3" key="1">
    <citation type="journal article" date="2012" name="Eukaryot. Cell">
        <title>Draft genome sequence of Wickerhamomyces ciferrii NRRL Y-1031 F-60-10.</title>
        <authorList>
            <person name="Schneider J."/>
            <person name="Andrea H."/>
            <person name="Blom J."/>
            <person name="Jaenicke S."/>
            <person name="Ruckert C."/>
            <person name="Schorsch C."/>
            <person name="Szczepanowski R."/>
            <person name="Farwick M."/>
            <person name="Goesmann A."/>
            <person name="Puhler A."/>
            <person name="Schaffer S."/>
            <person name="Tauch A."/>
            <person name="Kohler T."/>
            <person name="Brinkrolf K."/>
        </authorList>
    </citation>
    <scope>NUCLEOTIDE SEQUENCE [LARGE SCALE GENOMIC DNA]</scope>
    <source>
        <strain evidence="3">ATCC 14091 / BCRC 22168 / CBS 111 / JCM 3599 / NBRC 0793 / NRRL Y-1031 F-60-10</strain>
    </source>
</reference>
<comment type="caution">
    <text evidence="2">The sequence shown here is derived from an EMBL/GenBank/DDBJ whole genome shotgun (WGS) entry which is preliminary data.</text>
</comment>
<dbReference type="AlphaFoldDB" id="K0KUN4"/>
<dbReference type="HOGENOM" id="CLU_395982_0_0_1"/>
<protein>
    <submittedName>
        <fullName evidence="2">Uncharacterized protein</fullName>
    </submittedName>
</protein>
<evidence type="ECO:0000313" key="2">
    <source>
        <dbReference type="EMBL" id="CCH46906.1"/>
    </source>
</evidence>
<proteinExistence type="predicted"/>
<feature type="region of interest" description="Disordered" evidence="1">
    <location>
        <begin position="264"/>
        <end position="283"/>
    </location>
</feature>
<accession>K0KUN4</accession>